<feature type="transmembrane region" description="Helical" evidence="1">
    <location>
        <begin position="399"/>
        <end position="419"/>
    </location>
</feature>
<dbReference type="OrthoDB" id="8297494at2759"/>
<feature type="transmembrane region" description="Helical" evidence="1">
    <location>
        <begin position="297"/>
        <end position="320"/>
    </location>
</feature>
<reference evidence="3 4" key="1">
    <citation type="submission" date="2015-12" db="EMBL/GenBank/DDBJ databases">
        <title>The genome of Folsomia candida.</title>
        <authorList>
            <person name="Faddeeva A."/>
            <person name="Derks M.F."/>
            <person name="Anvar Y."/>
            <person name="Smit S."/>
            <person name="Van Straalen N."/>
            <person name="Roelofs D."/>
        </authorList>
    </citation>
    <scope>NUCLEOTIDE SEQUENCE [LARGE SCALE GENOMIC DNA]</scope>
    <source>
        <strain evidence="3 4">VU population</strain>
        <tissue evidence="3">Whole body</tissue>
    </source>
</reference>
<evidence type="ECO:0008006" key="5">
    <source>
        <dbReference type="Google" id="ProtNLM"/>
    </source>
</evidence>
<feature type="transmembrane region" description="Helical" evidence="1">
    <location>
        <begin position="75"/>
        <end position="93"/>
    </location>
</feature>
<accession>A0A226D5S0</accession>
<gene>
    <name evidence="2" type="ORF">Fcan01_24815</name>
    <name evidence="3" type="ORF">Fcan01_24817</name>
</gene>
<comment type="caution">
    <text evidence="3">The sequence shown here is derived from an EMBL/GenBank/DDBJ whole genome shotgun (WGS) entry which is preliminary data.</text>
</comment>
<feature type="transmembrane region" description="Helical" evidence="1">
    <location>
        <begin position="105"/>
        <end position="126"/>
    </location>
</feature>
<protein>
    <recommendedName>
        <fullName evidence="5">Odorant receptor</fullName>
    </recommendedName>
</protein>
<sequence>MMPQTFSSTEFHLDFLLLRKSSHFAMLEDFLSAIIAQIKISRFFNSIPFKWNLKTRRLIEDTNKLYNFNYKIGRFVHATYATFMATSFTHMWLTSDTKGGISVDQILSIGWICCHCGSGILSAGVAHKMDQLLRLINSFLEFEEKLCEDVSERTKGHWVIKLLCYLGCAASLGMPTFICLMIAFHPCLPPMVGYSLLDCATIADPASASFWLRNPLLVFNILTWYNAFGMAYFLMFPAFYLPMICLKEYLRTLQQVTLRQFDKGKITTDAATRATIITIYRRMQILELKFNSCYQTVFLPTTLLACMLSAMTSLFVAIRLHDAVPIAGMGFFCLKLSILFVLFVFVFGFGGKIHTGSEEMLAKWRQVEGLATHKDFRRAVWSFRSLKVKYGDYGFIDKLTPLVLNAFVVGLTVNLLLIVE</sequence>
<keyword evidence="4" id="KW-1185">Reference proteome</keyword>
<organism evidence="3 4">
    <name type="scientific">Folsomia candida</name>
    <name type="common">Springtail</name>
    <dbReference type="NCBI Taxonomy" id="158441"/>
    <lineage>
        <taxon>Eukaryota</taxon>
        <taxon>Metazoa</taxon>
        <taxon>Ecdysozoa</taxon>
        <taxon>Arthropoda</taxon>
        <taxon>Hexapoda</taxon>
        <taxon>Collembola</taxon>
        <taxon>Entomobryomorpha</taxon>
        <taxon>Isotomoidea</taxon>
        <taxon>Isotomidae</taxon>
        <taxon>Proisotominae</taxon>
        <taxon>Folsomia</taxon>
    </lineage>
</organism>
<feature type="transmembrane region" description="Helical" evidence="1">
    <location>
        <begin position="217"/>
        <end position="241"/>
    </location>
</feature>
<evidence type="ECO:0000256" key="1">
    <source>
        <dbReference type="SAM" id="Phobius"/>
    </source>
</evidence>
<keyword evidence="1" id="KW-0812">Transmembrane</keyword>
<feature type="transmembrane region" description="Helical" evidence="1">
    <location>
        <begin position="162"/>
        <end position="184"/>
    </location>
</feature>
<keyword evidence="1" id="KW-1133">Transmembrane helix</keyword>
<evidence type="ECO:0000313" key="4">
    <source>
        <dbReference type="Proteomes" id="UP000198287"/>
    </source>
</evidence>
<name>A0A226D5S0_FOLCA</name>
<evidence type="ECO:0000313" key="3">
    <source>
        <dbReference type="EMBL" id="OXA40420.1"/>
    </source>
</evidence>
<dbReference type="Proteomes" id="UP000198287">
    <property type="component" value="Unassembled WGS sequence"/>
</dbReference>
<keyword evidence="1" id="KW-0472">Membrane</keyword>
<dbReference type="AlphaFoldDB" id="A0A226D5S0"/>
<evidence type="ECO:0000313" key="2">
    <source>
        <dbReference type="EMBL" id="OXA40418.1"/>
    </source>
</evidence>
<dbReference type="EMBL" id="LNIX01000033">
    <property type="protein sequence ID" value="OXA40420.1"/>
    <property type="molecule type" value="Genomic_DNA"/>
</dbReference>
<proteinExistence type="predicted"/>
<dbReference type="EMBL" id="LNIX01000033">
    <property type="protein sequence ID" value="OXA40418.1"/>
    <property type="molecule type" value="Genomic_DNA"/>
</dbReference>
<feature type="transmembrane region" description="Helical" evidence="1">
    <location>
        <begin position="326"/>
        <end position="350"/>
    </location>
</feature>